<sequence length="421" mass="45238">MEQRNWVIVIPLLCVFLCCSLEWCHLTDAGCGTLAAILRTSQSLTELKLPDNKLGDAGVCLLCEGLKHPNCKLQTLDLWKCRLTDAACGDLATVLRTSQSLRELNLGGNKLGDAGVKLLCEGLKHPNCKLERLLMWSCGVTDAACGDLAAVFRTSQSLTELELGAHYSLGDAGVQLLCEGLKHPNCKLERLKLWSCHLTDASYRDLAGVLSTSQSLTELNLGGNKLGSVSKLLCEGLKHPNCKLQKLELWNCGLTDTGLGDLATALRTNQSLTVLNLGGNNLGDAGVRLLLTFGLLCVFTAAGCGDLAPVLRTNQSLTELSLRGNNLGDAGVQLLCKGLKHPKCKLQTLDLQYCGVTDTGCGDLAPVLRTSQSLTELKLRGNNLGDAGVRLLCKGLKHLNCKLQKLALEDGPSMTYMREKL</sequence>
<dbReference type="InterPro" id="IPR001611">
    <property type="entry name" value="Leu-rich_rpt"/>
</dbReference>
<dbReference type="SMART" id="SM00367">
    <property type="entry name" value="LRR_CC"/>
    <property type="match status" value="8"/>
</dbReference>
<dbReference type="GO" id="GO:0005737">
    <property type="term" value="C:cytoplasm"/>
    <property type="evidence" value="ECO:0007669"/>
    <property type="project" value="UniProtKB-SubCell"/>
</dbReference>
<evidence type="ECO:0000256" key="3">
    <source>
        <dbReference type="ARBA" id="ARBA00022737"/>
    </source>
</evidence>
<dbReference type="PROSITE" id="PS51450">
    <property type="entry name" value="LRR"/>
    <property type="match status" value="1"/>
</dbReference>
<dbReference type="Gene3D" id="3.80.10.10">
    <property type="entry name" value="Ribonuclease Inhibitor"/>
    <property type="match status" value="4"/>
</dbReference>
<dbReference type="InterPro" id="IPR006553">
    <property type="entry name" value="Leu-rich_rpt_Cys-con_subtyp"/>
</dbReference>
<dbReference type="SUPFAM" id="SSF52047">
    <property type="entry name" value="RNI-like"/>
    <property type="match status" value="2"/>
</dbReference>
<reference evidence="5" key="1">
    <citation type="submission" date="2025-08" db="UniProtKB">
        <authorList>
            <consortium name="Ensembl"/>
        </authorList>
    </citation>
    <scope>IDENTIFICATION</scope>
</reference>
<keyword evidence="3" id="KW-0677">Repeat</keyword>
<proteinExistence type="predicted"/>
<evidence type="ECO:0000256" key="2">
    <source>
        <dbReference type="ARBA" id="ARBA00022490"/>
    </source>
</evidence>
<keyword evidence="2" id="KW-0963">Cytoplasm</keyword>
<evidence type="ECO:0000256" key="4">
    <source>
        <dbReference type="SAM" id="SignalP"/>
    </source>
</evidence>
<dbReference type="OMA" id="ALSHENC"/>
<dbReference type="InterPro" id="IPR050637">
    <property type="entry name" value="NLRP_innate_immun_reg"/>
</dbReference>
<feature type="signal peptide" evidence="4">
    <location>
        <begin position="1"/>
        <end position="29"/>
    </location>
</feature>
<evidence type="ECO:0000313" key="6">
    <source>
        <dbReference type="Proteomes" id="UP000694404"/>
    </source>
</evidence>
<dbReference type="PANTHER" id="PTHR45690:SF19">
    <property type="entry name" value="NACHT, LRR AND PYD DOMAINS-CONTAINING PROTEIN 3"/>
    <property type="match status" value="1"/>
</dbReference>
<protein>
    <submittedName>
        <fullName evidence="5">Uncharacterized protein</fullName>
    </submittedName>
</protein>
<accession>A0A8C0QM76</accession>
<dbReference type="InterPro" id="IPR032675">
    <property type="entry name" value="LRR_dom_sf"/>
</dbReference>
<dbReference type="GeneTree" id="ENSGT00940000160873"/>
<keyword evidence="4" id="KW-0732">Signal</keyword>
<dbReference type="Pfam" id="PF13516">
    <property type="entry name" value="LRR_6"/>
    <property type="match status" value="8"/>
</dbReference>
<keyword evidence="6" id="KW-1185">Reference proteome</keyword>
<evidence type="ECO:0000256" key="1">
    <source>
        <dbReference type="ARBA" id="ARBA00004496"/>
    </source>
</evidence>
<feature type="chain" id="PRO_5034579650" evidence="4">
    <location>
        <begin position="30"/>
        <end position="421"/>
    </location>
</feature>
<dbReference type="Ensembl" id="ENSCABT00000027873.1">
    <property type="protein sequence ID" value="ENSCABP00000025436.1"/>
    <property type="gene ID" value="ENSCABG00000018712.1"/>
</dbReference>
<organism evidence="5 6">
    <name type="scientific">Chelonoidis abingdonii</name>
    <name type="common">Abingdon island giant tortoise</name>
    <name type="synonym">Testudo abingdonii</name>
    <dbReference type="NCBI Taxonomy" id="106734"/>
    <lineage>
        <taxon>Eukaryota</taxon>
        <taxon>Metazoa</taxon>
        <taxon>Chordata</taxon>
        <taxon>Craniata</taxon>
        <taxon>Vertebrata</taxon>
        <taxon>Euteleostomi</taxon>
        <taxon>Archelosauria</taxon>
        <taxon>Testudinata</taxon>
        <taxon>Testudines</taxon>
        <taxon>Cryptodira</taxon>
        <taxon>Durocryptodira</taxon>
        <taxon>Testudinoidea</taxon>
        <taxon>Testudinidae</taxon>
        <taxon>Chelonoidis</taxon>
    </lineage>
</organism>
<name>A0A8C0QM76_CHEAB</name>
<evidence type="ECO:0000313" key="5">
    <source>
        <dbReference type="Ensembl" id="ENSCABP00000025436.1"/>
    </source>
</evidence>
<dbReference type="Proteomes" id="UP000694404">
    <property type="component" value="Unplaced"/>
</dbReference>
<dbReference type="SMART" id="SM00368">
    <property type="entry name" value="LRR_RI"/>
    <property type="match status" value="13"/>
</dbReference>
<comment type="subcellular location">
    <subcellularLocation>
        <location evidence="1">Cytoplasm</location>
    </subcellularLocation>
</comment>
<reference evidence="5" key="2">
    <citation type="submission" date="2025-09" db="UniProtKB">
        <authorList>
            <consortium name="Ensembl"/>
        </authorList>
    </citation>
    <scope>IDENTIFICATION</scope>
</reference>
<dbReference type="AlphaFoldDB" id="A0A8C0QM76"/>
<dbReference type="PANTHER" id="PTHR45690">
    <property type="entry name" value="NACHT, LRR AND PYD DOMAINS-CONTAINING PROTEIN 12"/>
    <property type="match status" value="1"/>
</dbReference>
<dbReference type="CDD" id="cd00116">
    <property type="entry name" value="LRR_RI"/>
    <property type="match status" value="1"/>
</dbReference>